<evidence type="ECO:0000313" key="1">
    <source>
        <dbReference type="EMBL" id="UQC80027.1"/>
    </source>
</evidence>
<proteinExistence type="predicted"/>
<dbReference type="AlphaFoldDB" id="A0A9Q8SP51"/>
<reference evidence="1" key="1">
    <citation type="journal article" date="2021" name="Mol. Plant Microbe Interact.">
        <title>Complete Genome Sequence of the Plant-Pathogenic Fungus Colletotrichum lupini.</title>
        <authorList>
            <person name="Baroncelli R."/>
            <person name="Pensec F."/>
            <person name="Da Lio D."/>
            <person name="Boufleur T."/>
            <person name="Vicente I."/>
            <person name="Sarrocco S."/>
            <person name="Picot A."/>
            <person name="Baraldi E."/>
            <person name="Sukno S."/>
            <person name="Thon M."/>
            <person name="Le Floch G."/>
        </authorList>
    </citation>
    <scope>NUCLEOTIDE SEQUENCE</scope>
    <source>
        <strain evidence="1">IMI 504893</strain>
    </source>
</reference>
<evidence type="ECO:0000313" key="2">
    <source>
        <dbReference type="Proteomes" id="UP000830671"/>
    </source>
</evidence>
<dbReference type="Proteomes" id="UP000830671">
    <property type="component" value="Chromosome 3"/>
</dbReference>
<accession>A0A9Q8SP51</accession>
<sequence length="130" mass="14156">MTVLAGRPSFASHEYLPQVLHVADLRQEMVMATLNCTKLRHFHSHTSAVACTDKGANLRLTLLPTSSNKLAIMFSIGTTREVMYLKALDTQGLHHSMIPSARLAQSVERETLNLKVVGSTPTSGSIPVSD</sequence>
<protein>
    <submittedName>
        <fullName evidence="1">Uncharacterized protein</fullName>
    </submittedName>
</protein>
<dbReference type="KEGG" id="clup:CLUP02_05508"/>
<gene>
    <name evidence="1" type="ORF">CLUP02_05508</name>
</gene>
<dbReference type="AntiFam" id="ANF00010">
    <property type="entry name" value="tRNA translation"/>
</dbReference>
<dbReference type="EMBL" id="CP019475">
    <property type="protein sequence ID" value="UQC80027.1"/>
    <property type="molecule type" value="Genomic_DNA"/>
</dbReference>
<name>A0A9Q8SP51_9PEZI</name>
<organism evidence="1 2">
    <name type="scientific">Colletotrichum lupini</name>
    <dbReference type="NCBI Taxonomy" id="145971"/>
    <lineage>
        <taxon>Eukaryota</taxon>
        <taxon>Fungi</taxon>
        <taxon>Dikarya</taxon>
        <taxon>Ascomycota</taxon>
        <taxon>Pezizomycotina</taxon>
        <taxon>Sordariomycetes</taxon>
        <taxon>Hypocreomycetidae</taxon>
        <taxon>Glomerellales</taxon>
        <taxon>Glomerellaceae</taxon>
        <taxon>Colletotrichum</taxon>
        <taxon>Colletotrichum acutatum species complex</taxon>
    </lineage>
</organism>
<keyword evidence="2" id="KW-1185">Reference proteome</keyword>
<dbReference type="GeneID" id="73339525"/>
<dbReference type="RefSeq" id="XP_049141658.1">
    <property type="nucleotide sequence ID" value="XM_049284515.1"/>
</dbReference>